<organism evidence="2 3">
    <name type="scientific">Trichinella nelsoni</name>
    <dbReference type="NCBI Taxonomy" id="6336"/>
    <lineage>
        <taxon>Eukaryota</taxon>
        <taxon>Metazoa</taxon>
        <taxon>Ecdysozoa</taxon>
        <taxon>Nematoda</taxon>
        <taxon>Enoplea</taxon>
        <taxon>Dorylaimia</taxon>
        <taxon>Trichinellida</taxon>
        <taxon>Trichinellidae</taxon>
        <taxon>Trichinella</taxon>
    </lineage>
</organism>
<gene>
    <name evidence="2" type="ORF">T07_626</name>
</gene>
<evidence type="ECO:0000313" key="2">
    <source>
        <dbReference type="EMBL" id="KRX23859.1"/>
    </source>
</evidence>
<keyword evidence="3" id="KW-1185">Reference proteome</keyword>
<dbReference type="OrthoDB" id="5920525at2759"/>
<evidence type="ECO:0000313" key="3">
    <source>
        <dbReference type="Proteomes" id="UP000054630"/>
    </source>
</evidence>
<dbReference type="PANTHER" id="PTHR47331">
    <property type="entry name" value="PHD-TYPE DOMAIN-CONTAINING PROTEIN"/>
    <property type="match status" value="1"/>
</dbReference>
<keyword evidence="1" id="KW-0472">Membrane</keyword>
<protein>
    <submittedName>
        <fullName evidence="2">Uncharacterized protein</fullName>
    </submittedName>
</protein>
<comment type="caution">
    <text evidence="2">The sequence shown here is derived from an EMBL/GenBank/DDBJ whole genome shotgun (WGS) entry which is preliminary data.</text>
</comment>
<dbReference type="SUPFAM" id="SSF56672">
    <property type="entry name" value="DNA/RNA polymerases"/>
    <property type="match status" value="1"/>
</dbReference>
<reference evidence="2 3" key="1">
    <citation type="submission" date="2015-01" db="EMBL/GenBank/DDBJ databases">
        <title>Evolution of Trichinella species and genotypes.</title>
        <authorList>
            <person name="Korhonen P.K."/>
            <person name="Edoardo P."/>
            <person name="Giuseppe L.R."/>
            <person name="Gasser R.B."/>
        </authorList>
    </citation>
    <scope>NUCLEOTIDE SEQUENCE [LARGE SCALE GENOMIC DNA]</scope>
    <source>
        <strain evidence="2">ISS37</strain>
    </source>
</reference>
<keyword evidence="1" id="KW-0812">Transmembrane</keyword>
<evidence type="ECO:0000256" key="1">
    <source>
        <dbReference type="SAM" id="Phobius"/>
    </source>
</evidence>
<dbReference type="EMBL" id="JYDL01000021">
    <property type="protein sequence ID" value="KRX23859.1"/>
    <property type="molecule type" value="Genomic_DNA"/>
</dbReference>
<dbReference type="AlphaFoldDB" id="A0A0V0SAV3"/>
<dbReference type="STRING" id="6336.A0A0V0SAV3"/>
<feature type="transmembrane region" description="Helical" evidence="1">
    <location>
        <begin position="200"/>
        <end position="224"/>
    </location>
</feature>
<proteinExistence type="predicted"/>
<keyword evidence="1" id="KW-1133">Transmembrane helix</keyword>
<dbReference type="InterPro" id="IPR043502">
    <property type="entry name" value="DNA/RNA_pol_sf"/>
</dbReference>
<accession>A0A0V0SAV3</accession>
<sequence>MCHRKLLRQHNNHPPRLLPYYRTPPPIFKSNSSYARSASATVESSINSTRYCFVLSSRSETNESSEREEDRAQYASVMKQYFHEEWAEPAPAASPPRRTWYLPHHAVYQGSGDERKCRVVFDAAALCDGTTLNSQLEAGRNLQIDLLRAILRFRRLCVGLRADIEKMYLQIRVREEDRDACRFLWWGDEWRIRGYRLTRVCFGLTCSTFFAVGNHTVILLYLIINIPYYL</sequence>
<name>A0A0V0SAV3_9BILA</name>
<dbReference type="Proteomes" id="UP000054630">
    <property type="component" value="Unassembled WGS sequence"/>
</dbReference>